<organism evidence="1">
    <name type="scientific">Pseudo-nitzschia australis</name>
    <dbReference type="NCBI Taxonomy" id="44445"/>
    <lineage>
        <taxon>Eukaryota</taxon>
        <taxon>Sar</taxon>
        <taxon>Stramenopiles</taxon>
        <taxon>Ochrophyta</taxon>
        <taxon>Bacillariophyta</taxon>
        <taxon>Bacillariophyceae</taxon>
        <taxon>Bacillariophycidae</taxon>
        <taxon>Bacillariales</taxon>
        <taxon>Bacillariaceae</taxon>
        <taxon>Pseudo-nitzschia</taxon>
    </lineage>
</organism>
<gene>
    <name evidence="1" type="ORF">PAUS00366_LOCUS9733</name>
</gene>
<sequence length="103" mass="12481">MNMSLNVDSLERREEAWDLRIEKADEVLMDLPNHADLKKKQKRTWKKPKDKPMRPLSAYNMFFRKYRTVITYARLSTYDVKWWHVSTSCSLSMSNRILFSNHR</sequence>
<name>A0A7S4AJ87_9STRA</name>
<accession>A0A7S4AJ87</accession>
<proteinExistence type="predicted"/>
<reference evidence="1" key="1">
    <citation type="submission" date="2021-01" db="EMBL/GenBank/DDBJ databases">
        <authorList>
            <person name="Corre E."/>
            <person name="Pelletier E."/>
            <person name="Niang G."/>
            <person name="Scheremetjew M."/>
            <person name="Finn R."/>
            <person name="Kale V."/>
            <person name="Holt S."/>
            <person name="Cochrane G."/>
            <person name="Meng A."/>
            <person name="Brown T."/>
            <person name="Cohen L."/>
        </authorList>
    </citation>
    <scope>NUCLEOTIDE SEQUENCE</scope>
    <source>
        <strain evidence="1">10249 10 AB</strain>
    </source>
</reference>
<evidence type="ECO:0000313" key="1">
    <source>
        <dbReference type="EMBL" id="CAE0716981.1"/>
    </source>
</evidence>
<dbReference type="InterPro" id="IPR036910">
    <property type="entry name" value="HMG_box_dom_sf"/>
</dbReference>
<protein>
    <submittedName>
        <fullName evidence="1">Uncharacterized protein</fullName>
    </submittedName>
</protein>
<dbReference type="SUPFAM" id="SSF47095">
    <property type="entry name" value="HMG-box"/>
    <property type="match status" value="1"/>
</dbReference>
<dbReference type="EMBL" id="HBIX01013124">
    <property type="protein sequence ID" value="CAE0716981.1"/>
    <property type="molecule type" value="Transcribed_RNA"/>
</dbReference>
<dbReference type="Gene3D" id="1.10.30.10">
    <property type="entry name" value="High mobility group box domain"/>
    <property type="match status" value="1"/>
</dbReference>
<dbReference type="AlphaFoldDB" id="A0A7S4AJ87"/>